<keyword evidence="2" id="KW-0804">Transcription</keyword>
<dbReference type="PANTHER" id="PTHR31636">
    <property type="entry name" value="OSJNBA0084A10.13 PROTEIN-RELATED"/>
    <property type="match status" value="1"/>
</dbReference>
<protein>
    <submittedName>
        <fullName evidence="5">Uncharacterized protein</fullName>
    </submittedName>
</protein>
<dbReference type="Pfam" id="PF03514">
    <property type="entry name" value="GRAS"/>
    <property type="match status" value="1"/>
</dbReference>
<comment type="similarity">
    <text evidence="3">Belongs to the GRAS family.</text>
</comment>
<evidence type="ECO:0000313" key="7">
    <source>
        <dbReference type="Proteomes" id="UP000197138"/>
    </source>
</evidence>
<keyword evidence="8" id="KW-1185">Reference proteome</keyword>
<evidence type="ECO:0000256" key="2">
    <source>
        <dbReference type="ARBA" id="ARBA00023163"/>
    </source>
</evidence>
<dbReference type="PROSITE" id="PS50985">
    <property type="entry name" value="GRAS"/>
    <property type="match status" value="1"/>
</dbReference>
<feature type="short sequence motif" description="VHIID" evidence="3">
    <location>
        <begin position="274"/>
        <end position="278"/>
    </location>
</feature>
<reference evidence="7" key="1">
    <citation type="journal article" date="2017" name="Plant J.">
        <title>The pomegranate (Punica granatum L.) genome and the genomics of punicalagin biosynthesis.</title>
        <authorList>
            <person name="Qin G."/>
            <person name="Xu C."/>
            <person name="Ming R."/>
            <person name="Tang H."/>
            <person name="Guyot R."/>
            <person name="Kramer E.M."/>
            <person name="Hu Y."/>
            <person name="Yi X."/>
            <person name="Qi Y."/>
            <person name="Xu X."/>
            <person name="Gao Z."/>
            <person name="Pan H."/>
            <person name="Jian J."/>
            <person name="Tian Y."/>
            <person name="Yue Z."/>
            <person name="Xu Y."/>
        </authorList>
    </citation>
    <scope>NUCLEOTIDE SEQUENCE [LARGE SCALE GENOMIC DNA]</scope>
    <source>
        <strain evidence="7">cv. Dabenzi</strain>
    </source>
</reference>
<evidence type="ECO:0000313" key="5">
    <source>
        <dbReference type="EMBL" id="OWM66576.1"/>
    </source>
</evidence>
<comment type="caution">
    <text evidence="3">Lacks conserved residue(s) required for the propagation of feature annotation.</text>
</comment>
<dbReference type="InterPro" id="IPR005202">
    <property type="entry name" value="TF_GRAS"/>
</dbReference>
<proteinExistence type="inferred from homology"/>
<organism evidence="5 7">
    <name type="scientific">Punica granatum</name>
    <name type="common">Pomegranate</name>
    <dbReference type="NCBI Taxonomy" id="22663"/>
    <lineage>
        <taxon>Eukaryota</taxon>
        <taxon>Viridiplantae</taxon>
        <taxon>Streptophyta</taxon>
        <taxon>Embryophyta</taxon>
        <taxon>Tracheophyta</taxon>
        <taxon>Spermatophyta</taxon>
        <taxon>Magnoliopsida</taxon>
        <taxon>eudicotyledons</taxon>
        <taxon>Gunneridae</taxon>
        <taxon>Pentapetalae</taxon>
        <taxon>rosids</taxon>
        <taxon>malvids</taxon>
        <taxon>Myrtales</taxon>
        <taxon>Lythraceae</taxon>
        <taxon>Punica</taxon>
    </lineage>
</organism>
<feature type="compositionally biased region" description="Polar residues" evidence="4">
    <location>
        <begin position="104"/>
        <end position="117"/>
    </location>
</feature>
<dbReference type="AlphaFoldDB" id="A0A218W1Q1"/>
<dbReference type="EMBL" id="MTKT01005554">
    <property type="protein sequence ID" value="OWM66576.1"/>
    <property type="molecule type" value="Genomic_DNA"/>
</dbReference>
<evidence type="ECO:0000256" key="1">
    <source>
        <dbReference type="ARBA" id="ARBA00023015"/>
    </source>
</evidence>
<dbReference type="OrthoDB" id="1908565at2759"/>
<accession>A0A218W1Q1</accession>
<feature type="region of interest" description="Disordered" evidence="4">
    <location>
        <begin position="67"/>
        <end position="152"/>
    </location>
</feature>
<comment type="caution">
    <text evidence="5">The sequence shown here is derived from an EMBL/GenBank/DDBJ whole genome shotgun (WGS) entry which is preliminary data.</text>
</comment>
<dbReference type="GeneID" id="116198662"/>
<evidence type="ECO:0000313" key="6">
    <source>
        <dbReference type="EMBL" id="PKI74285.1"/>
    </source>
</evidence>
<dbReference type="EMBL" id="PGOL01000216">
    <property type="protein sequence ID" value="PKI74285.1"/>
    <property type="molecule type" value="Genomic_DNA"/>
</dbReference>
<dbReference type="STRING" id="22663.A0A218W1Q1"/>
<dbReference type="Proteomes" id="UP000233551">
    <property type="component" value="Unassembled WGS sequence"/>
</dbReference>
<feature type="region of interest" description="SAW" evidence="3">
    <location>
        <begin position="460"/>
        <end position="537"/>
    </location>
</feature>
<evidence type="ECO:0000256" key="3">
    <source>
        <dbReference type="PROSITE-ProRule" id="PRU01191"/>
    </source>
</evidence>
<sequence length="542" mass="59715">MTLGEAEPNPMTDHILDWLEGSVSFFPTFLDDPYNSDDYQWWEPNQEINQDVLYTCSNNTASNTIPTATASTTTTASTVCLNPTSPGQRLKRKSPEEPMPRPSLGQNLSKSQSQQINEADAAGQGKAMPAKKLSTGKKGSGKPAGRDCNNANGKDGRWAEQLLNPCASAITAGNGSRIQHLLYVLHELASPSGDPNHRLASHGLRALTYHLSSSMSITSTSVSPVTFASSEPRFFRKSLLNFNDHSPWFALPSNIANSSILQVLGEVPDKSSNLHIVDLGVSHGAQWPTLLDGLSRSPGGPPPLVRLTIISASTESDTGTPFSLGPPGYDYSLLLLDFAKKININLQINRLDNHPIQKLDSNAISTIPGETLIVCAQFRLHHLDHNIPDERSSFLKAIRNLEPKGVILSENNAECSCANCADFATSFSRKVEYLWRFLDSASATYKSRESNERRMMEGEAAKALFSKAEMNEGKDKWCERMREAGFSEEAFRDDVIDGARALLRKHDSNWEMRVEEKDGYVSLWWKGQPVSFCSLWKLGAKV</sequence>
<keyword evidence="1" id="KW-0805">Transcription regulation</keyword>
<feature type="compositionally biased region" description="Low complexity" evidence="4">
    <location>
        <begin position="67"/>
        <end position="78"/>
    </location>
</feature>
<dbReference type="Proteomes" id="UP000197138">
    <property type="component" value="Unassembled WGS sequence"/>
</dbReference>
<name>A0A218W1Q1_PUNGR</name>
<evidence type="ECO:0000313" key="8">
    <source>
        <dbReference type="Proteomes" id="UP000233551"/>
    </source>
</evidence>
<reference evidence="6 8" key="3">
    <citation type="submission" date="2017-11" db="EMBL/GenBank/DDBJ databases">
        <title>De-novo sequencing of pomegranate (Punica granatum L.) genome.</title>
        <authorList>
            <person name="Akparov Z."/>
            <person name="Amiraslanov A."/>
            <person name="Hajiyeva S."/>
            <person name="Abbasov M."/>
            <person name="Kaur K."/>
            <person name="Hamwieh A."/>
            <person name="Solovyev V."/>
            <person name="Salamov A."/>
            <person name="Braich B."/>
            <person name="Kosarev P."/>
            <person name="Mahmoud A."/>
            <person name="Hajiyev E."/>
            <person name="Babayeva S."/>
            <person name="Izzatullayeva V."/>
            <person name="Mammadov A."/>
            <person name="Mammadov A."/>
            <person name="Sharifova S."/>
            <person name="Ojaghi J."/>
            <person name="Eynullazada K."/>
            <person name="Bayramov B."/>
            <person name="Abdulazimova A."/>
            <person name="Shahmuradov I."/>
        </authorList>
    </citation>
    <scope>NUCLEOTIDE SEQUENCE [LARGE SCALE GENOMIC DNA]</scope>
    <source>
        <strain evidence="6">AG2017</strain>
        <strain evidence="8">cv. AG2017</strain>
        <tissue evidence="6">Leaf</tissue>
    </source>
</reference>
<evidence type="ECO:0000256" key="4">
    <source>
        <dbReference type="SAM" id="MobiDB-lite"/>
    </source>
</evidence>
<gene>
    <name evidence="5" type="ORF">CDL15_Pgr013793</name>
    <name evidence="6" type="ORF">CRG98_005342</name>
</gene>
<reference evidence="5" key="2">
    <citation type="submission" date="2017-06" db="EMBL/GenBank/DDBJ databases">
        <title>The pomegranate genome and the genomics of punicalagin biosynthesis.</title>
        <authorList>
            <person name="Xu C."/>
        </authorList>
    </citation>
    <scope>NUCLEOTIDE SEQUENCE [LARGE SCALE GENOMIC DNA]</scope>
    <source>
        <tissue evidence="5">Fresh leaf</tissue>
    </source>
</reference>